<evidence type="ECO:0008006" key="5">
    <source>
        <dbReference type="Google" id="ProtNLM"/>
    </source>
</evidence>
<gene>
    <name evidence="3" type="ORF">GGX14DRAFT_564354</name>
    <name evidence="2" type="ORF">GGX14DRAFT_579902</name>
</gene>
<feature type="region of interest" description="Disordered" evidence="1">
    <location>
        <begin position="1"/>
        <end position="93"/>
    </location>
</feature>
<dbReference type="EMBL" id="JARJCW010000151">
    <property type="protein sequence ID" value="KAJ7190367.1"/>
    <property type="molecule type" value="Genomic_DNA"/>
</dbReference>
<feature type="compositionally biased region" description="Polar residues" evidence="1">
    <location>
        <begin position="77"/>
        <end position="90"/>
    </location>
</feature>
<comment type="caution">
    <text evidence="3">The sequence shown here is derived from an EMBL/GenBank/DDBJ whole genome shotgun (WGS) entry which is preliminary data.</text>
</comment>
<dbReference type="Proteomes" id="UP001219525">
    <property type="component" value="Unassembled WGS sequence"/>
</dbReference>
<feature type="compositionally biased region" description="Low complexity" evidence="1">
    <location>
        <begin position="488"/>
        <end position="499"/>
    </location>
</feature>
<feature type="region of interest" description="Disordered" evidence="1">
    <location>
        <begin position="463"/>
        <end position="521"/>
    </location>
</feature>
<evidence type="ECO:0000313" key="3">
    <source>
        <dbReference type="EMBL" id="KAJ7212599.1"/>
    </source>
</evidence>
<protein>
    <recommendedName>
        <fullName evidence="5">No apical meristem-associated C-terminal domain-containing protein</fullName>
    </recommendedName>
</protein>
<feature type="region of interest" description="Disordered" evidence="1">
    <location>
        <begin position="418"/>
        <end position="451"/>
    </location>
</feature>
<feature type="compositionally biased region" description="Basic and acidic residues" evidence="1">
    <location>
        <begin position="421"/>
        <end position="440"/>
    </location>
</feature>
<evidence type="ECO:0000313" key="2">
    <source>
        <dbReference type="EMBL" id="KAJ7190367.1"/>
    </source>
</evidence>
<evidence type="ECO:0000256" key="1">
    <source>
        <dbReference type="SAM" id="MobiDB-lite"/>
    </source>
</evidence>
<feature type="compositionally biased region" description="Basic residues" evidence="1">
    <location>
        <begin position="1"/>
        <end position="12"/>
    </location>
</feature>
<dbReference type="EMBL" id="JARJCW010000023">
    <property type="protein sequence ID" value="KAJ7212599.1"/>
    <property type="molecule type" value="Genomic_DNA"/>
</dbReference>
<evidence type="ECO:0000313" key="4">
    <source>
        <dbReference type="Proteomes" id="UP001219525"/>
    </source>
</evidence>
<keyword evidence="4" id="KW-1185">Reference proteome</keyword>
<feature type="region of interest" description="Disordered" evidence="1">
    <location>
        <begin position="260"/>
        <end position="282"/>
    </location>
</feature>
<feature type="region of interest" description="Disordered" evidence="1">
    <location>
        <begin position="317"/>
        <end position="379"/>
    </location>
</feature>
<proteinExistence type="predicted"/>
<feature type="region of interest" description="Disordered" evidence="1">
    <location>
        <begin position="113"/>
        <end position="132"/>
    </location>
</feature>
<feature type="compositionally biased region" description="Basic residues" evidence="1">
    <location>
        <begin position="338"/>
        <end position="350"/>
    </location>
</feature>
<accession>A0AAD6YIK9</accession>
<reference evidence="3" key="1">
    <citation type="submission" date="2023-03" db="EMBL/GenBank/DDBJ databases">
        <title>Massive genome expansion in bonnet fungi (Mycena s.s.) driven by repeated elements and novel gene families across ecological guilds.</title>
        <authorList>
            <consortium name="Lawrence Berkeley National Laboratory"/>
            <person name="Harder C.B."/>
            <person name="Miyauchi S."/>
            <person name="Viragh M."/>
            <person name="Kuo A."/>
            <person name="Thoen E."/>
            <person name="Andreopoulos B."/>
            <person name="Lu D."/>
            <person name="Skrede I."/>
            <person name="Drula E."/>
            <person name="Henrissat B."/>
            <person name="Morin E."/>
            <person name="Kohler A."/>
            <person name="Barry K."/>
            <person name="LaButti K."/>
            <person name="Morin E."/>
            <person name="Salamov A."/>
            <person name="Lipzen A."/>
            <person name="Mereny Z."/>
            <person name="Hegedus B."/>
            <person name="Baldrian P."/>
            <person name="Stursova M."/>
            <person name="Weitz H."/>
            <person name="Taylor A."/>
            <person name="Grigoriev I.V."/>
            <person name="Nagy L.G."/>
            <person name="Martin F."/>
            <person name="Kauserud H."/>
        </authorList>
    </citation>
    <scope>NUCLEOTIDE SEQUENCE</scope>
    <source>
        <strain evidence="3">9144</strain>
    </source>
</reference>
<sequence length="521" mass="56312">MAPAKERKKPGPKPKTPANPTPAKSARGRTKKSTAKGEAHKAAVMKAAKKNLTVDELPSDTDGETTHDDEDEGPDTQEGQGSAGSKTLSFDWSDPELSQELISEIYQDRSIKRALYPPPGGNPSTSQGGGKTKTAAHWDLCLKVFGEKDEYKSVLTAAKTNKEKAVYADKIKNRLRNMAKMTRNFMQEMGETGAGIRCAADINTEVSNSFTTKWQEIQSVAPWFFEMRDLIAQRPNLVPTGLGHSTSSFDEDVLGTGAAQEDDVDDAGGASDFVDISWPSSDGDTPVDGLTFADEDDDVFPTPEQLALAITNVDNRAPDVSDKDEAEDIAEEGVSAAKTKKKVSKGKARTGGKTPALPGKSTPAPTPTPGAAPTAAKKGKLAEFVEIAKTEEETRHKELELAAINAKHGLKALEIKYQLAKQREDRRREERTAKREERRERIKLKERRLQHAHDLRMAQLMHGAGSSHGAASAGSSHVTSSFFDPGPSHSSAHSSAQSSEYGDFGSSGNTYMLPPLPQDFQ</sequence>
<feature type="compositionally biased region" description="Acidic residues" evidence="1">
    <location>
        <begin position="57"/>
        <end position="75"/>
    </location>
</feature>
<organism evidence="3 4">
    <name type="scientific">Mycena pura</name>
    <dbReference type="NCBI Taxonomy" id="153505"/>
    <lineage>
        <taxon>Eukaryota</taxon>
        <taxon>Fungi</taxon>
        <taxon>Dikarya</taxon>
        <taxon>Basidiomycota</taxon>
        <taxon>Agaricomycotina</taxon>
        <taxon>Agaricomycetes</taxon>
        <taxon>Agaricomycetidae</taxon>
        <taxon>Agaricales</taxon>
        <taxon>Marasmiineae</taxon>
        <taxon>Mycenaceae</taxon>
        <taxon>Mycena</taxon>
    </lineage>
</organism>
<feature type="compositionally biased region" description="Low complexity" evidence="1">
    <location>
        <begin position="463"/>
        <end position="477"/>
    </location>
</feature>
<name>A0AAD6YIK9_9AGAR</name>
<dbReference type="AlphaFoldDB" id="A0AAD6YIK9"/>